<protein>
    <submittedName>
        <fullName evidence="1">Uncharacterized protein</fullName>
    </submittedName>
</protein>
<reference evidence="1" key="1">
    <citation type="submission" date="2016-10" db="EMBL/GenBank/DDBJ databases">
        <title>The High Quality Genome of Vibrio alginolyticus K01M1.</title>
        <authorList>
            <person name="Wendling C."/>
            <person name="Chibani C.M."/>
            <person name="Hertel R."/>
            <person name="Sproer C."/>
            <person name="Bunk B."/>
            <person name="Overmann J."/>
            <person name="Roth O."/>
            <person name="Liesegang H."/>
        </authorList>
    </citation>
    <scope>NUCLEOTIDE SEQUENCE</scope>
    <source>
        <strain evidence="1">K05K4</strain>
    </source>
</reference>
<gene>
    <name evidence="1" type="ORF">K05K4_39380</name>
</gene>
<dbReference type="EMBL" id="CP017903">
    <property type="protein sequence ID" value="ARP20664.1"/>
    <property type="molecule type" value="Genomic_DNA"/>
</dbReference>
<proteinExistence type="predicted"/>
<sequence>MPLAFQTHLLSFNGRSHTVREIADDSFRLSEEIRPPDFAQSIDEHILSLVRSERESLEQADIKENLCVLLPSSVDKSLLKALISELSIFVDQTVNTEIYFYPYGQAAFLMALNRINREVNETQATWILAIEVTSDVEGHVKPQSSIILTKCFFRHSGLVPDVVRIDLDAKQQRIAVDKVFKQLGVSCEHPLSQLYLSVNEEEPQWLNSMQFLSPWVTDQTQYQFVDIKLGGLGACGGVLKALVIDELQRSSPCPDFHVLQADIESDGYAVGVIYNWRSE</sequence>
<name>A0A1W6TXV0_VIBAL</name>
<dbReference type="RefSeq" id="WP_017633638.1">
    <property type="nucleotide sequence ID" value="NZ_CP017890.1"/>
</dbReference>
<evidence type="ECO:0000313" key="1">
    <source>
        <dbReference type="EMBL" id="ARP20664.1"/>
    </source>
</evidence>
<accession>A0A1W6TXV0</accession>
<organism evidence="1">
    <name type="scientific">Vibrio alginolyticus</name>
    <dbReference type="NCBI Taxonomy" id="663"/>
    <lineage>
        <taxon>Bacteria</taxon>
        <taxon>Pseudomonadati</taxon>
        <taxon>Pseudomonadota</taxon>
        <taxon>Gammaproteobacteria</taxon>
        <taxon>Vibrionales</taxon>
        <taxon>Vibrionaceae</taxon>
        <taxon>Vibrio</taxon>
    </lineage>
</organism>
<dbReference type="AlphaFoldDB" id="A0A1W6TXV0"/>